<dbReference type="Proteomes" id="UP000280292">
    <property type="component" value="Unassembled WGS sequence"/>
</dbReference>
<gene>
    <name evidence="1" type="ORF">ALQ95_00675</name>
</gene>
<proteinExistence type="predicted"/>
<protein>
    <recommendedName>
        <fullName evidence="3">Plasmid-related protein</fullName>
    </recommendedName>
</protein>
<sequence length="89" mass="10163">FQSFPRIVLDSRTRSNTMSTEQTILEKYDGAPLLSIDQLAEILLRSKNGLRLSLCGDNEVSRKFLPCKVKIGRRIYFRTTDVAKALDQD</sequence>
<reference evidence="1 2" key="1">
    <citation type="submission" date="2018-08" db="EMBL/GenBank/DDBJ databases">
        <title>Recombination of ecologically and evolutionarily significant loci maintains genetic cohesion in the Pseudomonas syringae species complex.</title>
        <authorList>
            <person name="Dillon M."/>
            <person name="Thakur S."/>
            <person name="Almeida R.N.D."/>
            <person name="Weir B.S."/>
            <person name="Guttman D.S."/>
        </authorList>
    </citation>
    <scope>NUCLEOTIDE SEQUENCE [LARGE SCALE GENOMIC DNA]</scope>
    <source>
        <strain evidence="1 2">ICMP 3883</strain>
    </source>
</reference>
<organism evidence="1 2">
    <name type="scientific">Pseudomonas syringae pv. ribicola</name>
    <dbReference type="NCBI Taxonomy" id="55398"/>
    <lineage>
        <taxon>Bacteria</taxon>
        <taxon>Pseudomonadati</taxon>
        <taxon>Pseudomonadota</taxon>
        <taxon>Gammaproteobacteria</taxon>
        <taxon>Pseudomonadales</taxon>
        <taxon>Pseudomonadaceae</taxon>
        <taxon>Pseudomonas</taxon>
    </lineage>
</organism>
<evidence type="ECO:0008006" key="3">
    <source>
        <dbReference type="Google" id="ProtNLM"/>
    </source>
</evidence>
<evidence type="ECO:0000313" key="2">
    <source>
        <dbReference type="Proteomes" id="UP000280292"/>
    </source>
</evidence>
<evidence type="ECO:0000313" key="1">
    <source>
        <dbReference type="EMBL" id="RML46147.1"/>
    </source>
</evidence>
<dbReference type="AlphaFoldDB" id="A0A3M2W3M3"/>
<feature type="non-terminal residue" evidence="1">
    <location>
        <position position="1"/>
    </location>
</feature>
<comment type="caution">
    <text evidence="1">The sequence shown here is derived from an EMBL/GenBank/DDBJ whole genome shotgun (WGS) entry which is preliminary data.</text>
</comment>
<accession>A0A3M2W3M3</accession>
<name>A0A3M2W3M3_PSESI</name>
<dbReference type="EMBL" id="RBNR01000080">
    <property type="protein sequence ID" value="RML46147.1"/>
    <property type="molecule type" value="Genomic_DNA"/>
</dbReference>